<proteinExistence type="predicted"/>
<dbReference type="EMBL" id="CAFBPN010000016">
    <property type="protein sequence ID" value="CAB5014932.1"/>
    <property type="molecule type" value="Genomic_DNA"/>
</dbReference>
<reference evidence="2" key="1">
    <citation type="submission" date="2020-05" db="EMBL/GenBank/DDBJ databases">
        <authorList>
            <person name="Chiriac C."/>
            <person name="Salcher M."/>
            <person name="Ghai R."/>
            <person name="Kavagutti S V."/>
        </authorList>
    </citation>
    <scope>NUCLEOTIDE SEQUENCE</scope>
</reference>
<dbReference type="Gene3D" id="3.90.550.10">
    <property type="entry name" value="Spore Coat Polysaccharide Biosynthesis Protein SpsA, Chain A"/>
    <property type="match status" value="1"/>
</dbReference>
<accession>A0A6J7QKJ6</accession>
<feature type="domain" description="Nucleotidyl transferase" evidence="1">
    <location>
        <begin position="6"/>
        <end position="128"/>
    </location>
</feature>
<dbReference type="InterPro" id="IPR005835">
    <property type="entry name" value="NTP_transferase_dom"/>
</dbReference>
<dbReference type="Pfam" id="PF00483">
    <property type="entry name" value="NTP_transferase"/>
    <property type="match status" value="1"/>
</dbReference>
<sequence length="301" mass="33180">MPQTLVVLAAGMGSRYGGLKQIDPMGPSGETILDYSVFDALRAGFSKVVFIIRPDFEADFRNNVSSKFEHLVDVEYAFQTLDKLPSGFSVPAGREKPWGTTHAILCTADVVKENFAVINADDFYGQESYAVLNEELSGVDSLANTFSMVGFTLRNTLSDHGSVARGVCTTNENALLTHIDEMTNLSREGSGALYTREDGSVVNLTGDEPVSMNMWGFTPRLFDHLDRVFQEFLRTAGTELKSECFIPLTVGQLISEKHVTCKVLRSNSTWFGVTYKEDKEIVQGSIAALVEKGKYPKSLWA</sequence>
<dbReference type="AlphaFoldDB" id="A0A6J7QKJ6"/>
<gene>
    <name evidence="2" type="ORF">UFOPK4098_00514</name>
    <name evidence="3" type="ORF">UFOPK4347_00723</name>
</gene>
<dbReference type="InterPro" id="IPR029044">
    <property type="entry name" value="Nucleotide-diphossugar_trans"/>
</dbReference>
<evidence type="ECO:0000313" key="2">
    <source>
        <dbReference type="EMBL" id="CAB5014932.1"/>
    </source>
</evidence>
<name>A0A6J7QKJ6_9ZZZZ</name>
<evidence type="ECO:0000313" key="3">
    <source>
        <dbReference type="EMBL" id="CAB5064295.1"/>
    </source>
</evidence>
<evidence type="ECO:0000259" key="1">
    <source>
        <dbReference type="Pfam" id="PF00483"/>
    </source>
</evidence>
<dbReference type="SUPFAM" id="SSF53448">
    <property type="entry name" value="Nucleotide-diphospho-sugar transferases"/>
    <property type="match status" value="1"/>
</dbReference>
<dbReference type="EMBL" id="CAFBQU010000014">
    <property type="protein sequence ID" value="CAB5064295.1"/>
    <property type="molecule type" value="Genomic_DNA"/>
</dbReference>
<organism evidence="2">
    <name type="scientific">freshwater metagenome</name>
    <dbReference type="NCBI Taxonomy" id="449393"/>
    <lineage>
        <taxon>unclassified sequences</taxon>
        <taxon>metagenomes</taxon>
        <taxon>ecological metagenomes</taxon>
    </lineage>
</organism>
<protein>
    <submittedName>
        <fullName evidence="2">Unannotated protein</fullName>
    </submittedName>
</protein>